<evidence type="ECO:0000256" key="4">
    <source>
        <dbReference type="ARBA" id="ARBA00022643"/>
    </source>
</evidence>
<sequence>MLTTGRIMQWVIAATLPGLLALTLFFGWGNLINVVWCTLVAMGTEALILALRKRPVTFFLSDGSAALTGVLLGLALPPLLPWWISLIAAASAILLAKQLYGGLGSNLFNPAMVGYALVLISFPEAMTTNWAQPLALLDEAPGLLDTLAIIASLAEPATIDGITGATPLDVYKHEIGSRLASTVTADPIFGDGIARGWEWVNLAFLAGGLFLIRLKIITWHIPASFLGALTLMTLLFGYDPDQSVPVQMHLFAGATMLCAFFIATDPVSAATSNKGKLWYGAGIGILLYIIRAWGSYPDAVAFAVLLMNFAVPFIDYYTRPRTYGHRKPERGLPS</sequence>
<evidence type="ECO:0000256" key="10">
    <source>
        <dbReference type="HAMAP-Rule" id="MF_00462"/>
    </source>
</evidence>
<keyword evidence="12" id="KW-1185">Reference proteome</keyword>
<dbReference type="InterPro" id="IPR011303">
    <property type="entry name" value="RnfD_bac"/>
</dbReference>
<feature type="transmembrane region" description="Helical" evidence="10">
    <location>
        <begin position="276"/>
        <end position="293"/>
    </location>
</feature>
<name>A0A4R7JY44_9GAMM</name>
<keyword evidence="1 10" id="KW-0813">Transport</keyword>
<feature type="transmembrane region" description="Helical" evidence="10">
    <location>
        <begin position="219"/>
        <end position="238"/>
    </location>
</feature>
<dbReference type="EMBL" id="SOAX01000002">
    <property type="protein sequence ID" value="TDT43085.1"/>
    <property type="molecule type" value="Genomic_DNA"/>
</dbReference>
<evidence type="ECO:0000256" key="6">
    <source>
        <dbReference type="ARBA" id="ARBA00022967"/>
    </source>
</evidence>
<evidence type="ECO:0000256" key="2">
    <source>
        <dbReference type="ARBA" id="ARBA00022553"/>
    </source>
</evidence>
<keyword evidence="3 10" id="KW-0285">Flavoprotein</keyword>
<comment type="subunit">
    <text evidence="10">The complex is composed of six subunits: RnfA, RnfB, RnfC, RnfD, RnfE and RnfG.</text>
</comment>
<dbReference type="AlphaFoldDB" id="A0A4R7JY44"/>
<comment type="caution">
    <text evidence="11">The sequence shown here is derived from an EMBL/GenBank/DDBJ whole genome shotgun (WGS) entry which is preliminary data.</text>
</comment>
<keyword evidence="10" id="KW-1003">Cell membrane</keyword>
<keyword evidence="10" id="KW-0997">Cell inner membrane</keyword>
<evidence type="ECO:0000256" key="9">
    <source>
        <dbReference type="ARBA" id="ARBA00023136"/>
    </source>
</evidence>
<feature type="transmembrane region" description="Helical" evidence="10">
    <location>
        <begin position="244"/>
        <end position="264"/>
    </location>
</feature>
<keyword evidence="5 10" id="KW-0812">Transmembrane</keyword>
<gene>
    <name evidence="10" type="primary">rnfD</name>
    <name evidence="11" type="ORF">DES49_0895</name>
</gene>
<keyword evidence="9 10" id="KW-0472">Membrane</keyword>
<keyword evidence="6 10" id="KW-1278">Translocase</keyword>
<dbReference type="PANTHER" id="PTHR30578:SF0">
    <property type="entry name" value="ION-TRANSLOCATING OXIDOREDUCTASE COMPLEX SUBUNIT D"/>
    <property type="match status" value="1"/>
</dbReference>
<protein>
    <recommendedName>
        <fullName evidence="10">Ion-translocating oxidoreductase complex subunit D</fullName>
        <ecNumber evidence="10">7.-.-.-</ecNumber>
    </recommendedName>
    <alternativeName>
        <fullName evidence="10">Rnf electron transport complex subunit D</fullName>
    </alternativeName>
</protein>
<organism evidence="11 12">
    <name type="scientific">Halospina denitrificans</name>
    <dbReference type="NCBI Taxonomy" id="332522"/>
    <lineage>
        <taxon>Bacteria</taxon>
        <taxon>Pseudomonadati</taxon>
        <taxon>Pseudomonadota</taxon>
        <taxon>Gammaproteobacteria</taxon>
        <taxon>Halospina</taxon>
    </lineage>
</organism>
<dbReference type="InterPro" id="IPR004338">
    <property type="entry name" value="NqrB/RnfD"/>
</dbReference>
<dbReference type="Proteomes" id="UP000295830">
    <property type="component" value="Unassembled WGS sequence"/>
</dbReference>
<dbReference type="NCBIfam" id="NF002011">
    <property type="entry name" value="PRK00816.1"/>
    <property type="match status" value="1"/>
</dbReference>
<dbReference type="Pfam" id="PF03116">
    <property type="entry name" value="NQR2_RnfD_RnfE"/>
    <property type="match status" value="1"/>
</dbReference>
<dbReference type="PANTHER" id="PTHR30578">
    <property type="entry name" value="ELECTRON TRANSPORT COMPLEX PROTEIN RNFD"/>
    <property type="match status" value="1"/>
</dbReference>
<keyword evidence="4 10" id="KW-0288">FMN</keyword>
<dbReference type="NCBIfam" id="TIGR01946">
    <property type="entry name" value="rnfD"/>
    <property type="match status" value="1"/>
</dbReference>
<evidence type="ECO:0000313" key="12">
    <source>
        <dbReference type="Proteomes" id="UP000295830"/>
    </source>
</evidence>
<dbReference type="GO" id="GO:0022900">
    <property type="term" value="P:electron transport chain"/>
    <property type="evidence" value="ECO:0007669"/>
    <property type="project" value="UniProtKB-UniRule"/>
</dbReference>
<dbReference type="GO" id="GO:0055085">
    <property type="term" value="P:transmembrane transport"/>
    <property type="evidence" value="ECO:0007669"/>
    <property type="project" value="InterPro"/>
</dbReference>
<dbReference type="GO" id="GO:0005886">
    <property type="term" value="C:plasma membrane"/>
    <property type="evidence" value="ECO:0007669"/>
    <property type="project" value="UniProtKB-SubCell"/>
</dbReference>
<keyword evidence="2 10" id="KW-0597">Phosphoprotein</keyword>
<feature type="transmembrane region" description="Helical" evidence="10">
    <location>
        <begin position="32"/>
        <end position="51"/>
    </location>
</feature>
<comment type="subcellular location">
    <subcellularLocation>
        <location evidence="10">Cell inner membrane</location>
        <topology evidence="10">Multi-pass membrane protein</topology>
    </subcellularLocation>
</comment>
<evidence type="ECO:0000313" key="11">
    <source>
        <dbReference type="EMBL" id="TDT43085.1"/>
    </source>
</evidence>
<evidence type="ECO:0000256" key="1">
    <source>
        <dbReference type="ARBA" id="ARBA00022448"/>
    </source>
</evidence>
<feature type="transmembrane region" description="Helical" evidence="10">
    <location>
        <begin position="58"/>
        <end position="76"/>
    </location>
</feature>
<keyword evidence="7 10" id="KW-0249">Electron transport</keyword>
<comment type="similarity">
    <text evidence="10">Belongs to the NqrB/RnfD family.</text>
</comment>
<comment type="function">
    <text evidence="10">Part of a membrane-bound complex that couples electron transfer with translocation of ions across the membrane.</text>
</comment>
<comment type="cofactor">
    <cofactor evidence="10">
        <name>FMN</name>
        <dbReference type="ChEBI" id="CHEBI:58210"/>
    </cofactor>
</comment>
<proteinExistence type="inferred from homology"/>
<evidence type="ECO:0000256" key="8">
    <source>
        <dbReference type="ARBA" id="ARBA00022989"/>
    </source>
</evidence>
<reference evidence="11 12" key="1">
    <citation type="submission" date="2019-03" db="EMBL/GenBank/DDBJ databases">
        <title>Genomic Encyclopedia of Type Strains, Phase IV (KMG-IV): sequencing the most valuable type-strain genomes for metagenomic binning, comparative biology and taxonomic classification.</title>
        <authorList>
            <person name="Goeker M."/>
        </authorList>
    </citation>
    <scope>NUCLEOTIDE SEQUENCE [LARGE SCALE GENOMIC DNA]</scope>
    <source>
        <strain evidence="11 12">DSM 15505</strain>
    </source>
</reference>
<evidence type="ECO:0000256" key="5">
    <source>
        <dbReference type="ARBA" id="ARBA00022692"/>
    </source>
</evidence>
<feature type="transmembrane region" description="Helical" evidence="10">
    <location>
        <begin position="7"/>
        <end position="26"/>
    </location>
</feature>
<feature type="transmembrane region" description="Helical" evidence="10">
    <location>
        <begin position="299"/>
        <end position="317"/>
    </location>
</feature>
<evidence type="ECO:0000256" key="7">
    <source>
        <dbReference type="ARBA" id="ARBA00022982"/>
    </source>
</evidence>
<evidence type="ECO:0000256" key="3">
    <source>
        <dbReference type="ARBA" id="ARBA00022630"/>
    </source>
</evidence>
<keyword evidence="8 10" id="KW-1133">Transmembrane helix</keyword>
<dbReference type="EC" id="7.-.-.-" evidence="10"/>
<dbReference type="RefSeq" id="WP_243864888.1">
    <property type="nucleotide sequence ID" value="NZ_SOAX01000002.1"/>
</dbReference>
<accession>A0A4R7JY44</accession>
<feature type="transmembrane region" description="Helical" evidence="10">
    <location>
        <begin position="107"/>
        <end position="126"/>
    </location>
</feature>
<dbReference type="HAMAP" id="MF_00462">
    <property type="entry name" value="RsxD_RnfD"/>
    <property type="match status" value="1"/>
</dbReference>
<feature type="modified residue" description="FMN phosphoryl threonine" evidence="10">
    <location>
        <position position="166"/>
    </location>
</feature>